<dbReference type="SUPFAM" id="SSF52266">
    <property type="entry name" value="SGNH hydrolase"/>
    <property type="match status" value="1"/>
</dbReference>
<evidence type="ECO:0008006" key="3">
    <source>
        <dbReference type="Google" id="ProtNLM"/>
    </source>
</evidence>
<reference evidence="1 2" key="1">
    <citation type="submission" date="2018-03" db="EMBL/GenBank/DDBJ databases">
        <title>Genomic Encyclopedia of Archaeal and Bacterial Type Strains, Phase II (KMG-II): from individual species to whole genera.</title>
        <authorList>
            <person name="Goeker M."/>
        </authorList>
    </citation>
    <scope>NUCLEOTIDE SEQUENCE [LARGE SCALE GENOMIC DNA]</scope>
    <source>
        <strain evidence="1 2">DSM 100212</strain>
    </source>
</reference>
<comment type="caution">
    <text evidence="1">The sequence shown here is derived from an EMBL/GenBank/DDBJ whole genome shotgun (WGS) entry which is preliminary data.</text>
</comment>
<dbReference type="Proteomes" id="UP000238392">
    <property type="component" value="Unassembled WGS sequence"/>
</dbReference>
<evidence type="ECO:0000313" key="2">
    <source>
        <dbReference type="Proteomes" id="UP000238392"/>
    </source>
</evidence>
<organism evidence="1 2">
    <name type="scientific">Donghicola tyrosinivorans</name>
    <dbReference type="NCBI Taxonomy" id="1652492"/>
    <lineage>
        <taxon>Bacteria</taxon>
        <taxon>Pseudomonadati</taxon>
        <taxon>Pseudomonadota</taxon>
        <taxon>Alphaproteobacteria</taxon>
        <taxon>Rhodobacterales</taxon>
        <taxon>Roseobacteraceae</taxon>
        <taxon>Donghicola</taxon>
    </lineage>
</organism>
<proteinExistence type="predicted"/>
<sequence length="354" mass="39212">MERREEIRFGLWVLLVPFVLLVVGEIGAHKFYSAKRPTGFDWAALEIATRVPGTDIPYRFQPGASYEHLAFDDLGLRSPGLRTPKPDETIRLAVVSNSTLFNAVLPEEKTFIGLLTQELARRHPECSFDYANFSGPAYTLEFLAQEWPTLRDQVDPDVTIILAGSPYEAIPDPDGRRSGSGAAAAAPPHVWEAPHLRRFVEAVLRRLSLARAITMAREDTSSFKREFTQNISDMQGDLASLVPEGRAILIGDRAQVRDADSTALAALTRELRYKRNIKRPESALELTETTIGAMAETARSNGWSFVDAMAQIPADPEHFRDAEHLTGKGTADLMELVLPEVEAILPECRSTEGS</sequence>
<accession>A0A2T0WF02</accession>
<dbReference type="OrthoDB" id="916975at2"/>
<gene>
    <name evidence="1" type="ORF">CLV74_11760</name>
</gene>
<keyword evidence="2" id="KW-1185">Reference proteome</keyword>
<dbReference type="AlphaFoldDB" id="A0A2T0WF02"/>
<dbReference type="EMBL" id="PVTQ01000017">
    <property type="protein sequence ID" value="PRY85235.1"/>
    <property type="molecule type" value="Genomic_DNA"/>
</dbReference>
<protein>
    <recommendedName>
        <fullName evidence="3">GDSL-like lipase/acylhydrolase family protein</fullName>
    </recommendedName>
</protein>
<dbReference type="RefSeq" id="WP_106267795.1">
    <property type="nucleotide sequence ID" value="NZ_PVTQ01000017.1"/>
</dbReference>
<name>A0A2T0WF02_9RHOB</name>
<evidence type="ECO:0000313" key="1">
    <source>
        <dbReference type="EMBL" id="PRY85235.1"/>
    </source>
</evidence>